<gene>
    <name evidence="2" type="ORF">B0T24DRAFT_709812</name>
</gene>
<reference evidence="2" key="2">
    <citation type="submission" date="2023-06" db="EMBL/GenBank/DDBJ databases">
        <authorList>
            <consortium name="Lawrence Berkeley National Laboratory"/>
            <person name="Haridas S."/>
            <person name="Hensen N."/>
            <person name="Bonometti L."/>
            <person name="Westerberg I."/>
            <person name="Brannstrom I.O."/>
            <person name="Guillou S."/>
            <person name="Cros-Aarteil S."/>
            <person name="Calhoun S."/>
            <person name="Kuo A."/>
            <person name="Mondo S."/>
            <person name="Pangilinan J."/>
            <person name="Riley R."/>
            <person name="Labutti K."/>
            <person name="Andreopoulos B."/>
            <person name="Lipzen A."/>
            <person name="Chen C."/>
            <person name="Yanf M."/>
            <person name="Daum C."/>
            <person name="Ng V."/>
            <person name="Clum A."/>
            <person name="Steindorff A."/>
            <person name="Ohm R."/>
            <person name="Martin F."/>
            <person name="Silar P."/>
            <person name="Natvig D."/>
            <person name="Lalanne C."/>
            <person name="Gautier V."/>
            <person name="Ament-Velasquez S.L."/>
            <person name="Kruys A."/>
            <person name="Hutchinson M.I."/>
            <person name="Powell A.J."/>
            <person name="Barry K."/>
            <person name="Miller A.N."/>
            <person name="Grigoriev I.V."/>
            <person name="Debuchy R."/>
            <person name="Gladieux P."/>
            <person name="Thoren M.H."/>
            <person name="Johannesson H."/>
        </authorList>
    </citation>
    <scope>NUCLEOTIDE SEQUENCE</scope>
    <source>
        <strain evidence="2">CBS 958.72</strain>
    </source>
</reference>
<feature type="compositionally biased region" description="Polar residues" evidence="1">
    <location>
        <begin position="77"/>
        <end position="91"/>
    </location>
</feature>
<reference evidence="2" key="1">
    <citation type="journal article" date="2023" name="Mol. Phylogenet. Evol.">
        <title>Genome-scale phylogeny and comparative genomics of the fungal order Sordariales.</title>
        <authorList>
            <person name="Hensen N."/>
            <person name="Bonometti L."/>
            <person name="Westerberg I."/>
            <person name="Brannstrom I.O."/>
            <person name="Guillou S."/>
            <person name="Cros-Aarteil S."/>
            <person name="Calhoun S."/>
            <person name="Haridas S."/>
            <person name="Kuo A."/>
            <person name="Mondo S."/>
            <person name="Pangilinan J."/>
            <person name="Riley R."/>
            <person name="LaButti K."/>
            <person name="Andreopoulos B."/>
            <person name="Lipzen A."/>
            <person name="Chen C."/>
            <person name="Yan M."/>
            <person name="Daum C."/>
            <person name="Ng V."/>
            <person name="Clum A."/>
            <person name="Steindorff A."/>
            <person name="Ohm R.A."/>
            <person name="Martin F."/>
            <person name="Silar P."/>
            <person name="Natvig D.O."/>
            <person name="Lalanne C."/>
            <person name="Gautier V."/>
            <person name="Ament-Velasquez S.L."/>
            <person name="Kruys A."/>
            <person name="Hutchinson M.I."/>
            <person name="Powell A.J."/>
            <person name="Barry K."/>
            <person name="Miller A.N."/>
            <person name="Grigoriev I.V."/>
            <person name="Debuchy R."/>
            <person name="Gladieux P."/>
            <person name="Hiltunen Thoren M."/>
            <person name="Johannesson H."/>
        </authorList>
    </citation>
    <scope>NUCLEOTIDE SEQUENCE</scope>
    <source>
        <strain evidence="2">CBS 958.72</strain>
    </source>
</reference>
<dbReference type="Proteomes" id="UP001287356">
    <property type="component" value="Unassembled WGS sequence"/>
</dbReference>
<feature type="region of interest" description="Disordered" evidence="1">
    <location>
        <begin position="1"/>
        <end position="118"/>
    </location>
</feature>
<evidence type="ECO:0000313" key="3">
    <source>
        <dbReference type="Proteomes" id="UP001287356"/>
    </source>
</evidence>
<evidence type="ECO:0000256" key="1">
    <source>
        <dbReference type="SAM" id="MobiDB-lite"/>
    </source>
</evidence>
<dbReference type="EMBL" id="JAULSN010000007">
    <property type="protein sequence ID" value="KAK3367183.1"/>
    <property type="molecule type" value="Genomic_DNA"/>
</dbReference>
<feature type="non-terminal residue" evidence="2">
    <location>
        <position position="1"/>
    </location>
</feature>
<proteinExistence type="predicted"/>
<name>A0AAE0N1Z3_9PEZI</name>
<accession>A0AAE0N1Z3</accession>
<dbReference type="AlphaFoldDB" id="A0AAE0N1Z3"/>
<sequence length="217" mass="23172">CPTTGVTRDRGKSCGSRGISSGRDDPAPCTKTKTRPKCTQARRGPRSRRAEIPKQPRTATATPRCLYKTFPPLSRPKGTSRTGPKISSTPRPRTAATESAARESSARGRSARGSAVPRCSAARLNAARGRAVRERAARLIAARLAVPGLLHPRRGPRPWSAPRQRPRALTARAIAHNPATMGTASGIVPQRRFVNDGSGGGVDEESRIVLDCFGILI</sequence>
<keyword evidence="3" id="KW-1185">Reference proteome</keyword>
<protein>
    <submittedName>
        <fullName evidence="2">Uncharacterized protein</fullName>
    </submittedName>
</protein>
<organism evidence="2 3">
    <name type="scientific">Lasiosphaeria ovina</name>
    <dbReference type="NCBI Taxonomy" id="92902"/>
    <lineage>
        <taxon>Eukaryota</taxon>
        <taxon>Fungi</taxon>
        <taxon>Dikarya</taxon>
        <taxon>Ascomycota</taxon>
        <taxon>Pezizomycotina</taxon>
        <taxon>Sordariomycetes</taxon>
        <taxon>Sordariomycetidae</taxon>
        <taxon>Sordariales</taxon>
        <taxon>Lasiosphaeriaceae</taxon>
        <taxon>Lasiosphaeria</taxon>
    </lineage>
</organism>
<evidence type="ECO:0000313" key="2">
    <source>
        <dbReference type="EMBL" id="KAK3367183.1"/>
    </source>
</evidence>
<comment type="caution">
    <text evidence="2">The sequence shown here is derived from an EMBL/GenBank/DDBJ whole genome shotgun (WGS) entry which is preliminary data.</text>
</comment>